<evidence type="ECO:0000256" key="1">
    <source>
        <dbReference type="SAM" id="Phobius"/>
    </source>
</evidence>
<proteinExistence type="predicted"/>
<reference evidence="2" key="1">
    <citation type="journal article" date="2020" name="Nature">
        <title>Giant virus diversity and host interactions through global metagenomics.</title>
        <authorList>
            <person name="Schulz F."/>
            <person name="Roux S."/>
            <person name="Paez-Espino D."/>
            <person name="Jungbluth S."/>
            <person name="Walsh D.A."/>
            <person name="Denef V.J."/>
            <person name="McMahon K.D."/>
            <person name="Konstantinidis K.T."/>
            <person name="Eloe-Fadrosh E.A."/>
            <person name="Kyrpides N.C."/>
            <person name="Woyke T."/>
        </authorList>
    </citation>
    <scope>NUCLEOTIDE SEQUENCE</scope>
    <source>
        <strain evidence="2">GVMAG-S-3300013014-104</strain>
    </source>
</reference>
<sequence>MVNFGYNININTNYVKISIIFIIIFLVVSIILFIILSFTILKFFKIAIDDNTVFFYKYNKKCQKMLDLYGDFEIKKMYLVREPIGYWITLILNILTFFNYNKMIKESQDNFPYHSSIIFELQMPNNKIKLVTLEKRNSINISEIFLINQNQQLKTINLKEKYTINSILKKTQKRIGNEKFFNWHVYKNNCQEFTKELLVSINKHNKQNKKFVLCSDKVIKFFIPSEFTVHFINCICVILNITEKYFLDTYLFN</sequence>
<accession>A0A6C0KPW3</accession>
<dbReference type="EMBL" id="MN740946">
    <property type="protein sequence ID" value="QHU19221.1"/>
    <property type="molecule type" value="Genomic_DNA"/>
</dbReference>
<organism evidence="2">
    <name type="scientific">viral metagenome</name>
    <dbReference type="NCBI Taxonomy" id="1070528"/>
    <lineage>
        <taxon>unclassified sequences</taxon>
        <taxon>metagenomes</taxon>
        <taxon>organismal metagenomes</taxon>
    </lineage>
</organism>
<protein>
    <submittedName>
        <fullName evidence="2">Uncharacterized protein</fullName>
    </submittedName>
</protein>
<dbReference type="AlphaFoldDB" id="A0A6C0KPW3"/>
<feature type="transmembrane region" description="Helical" evidence="1">
    <location>
        <begin position="20"/>
        <end position="41"/>
    </location>
</feature>
<keyword evidence="1" id="KW-0472">Membrane</keyword>
<feature type="transmembrane region" description="Helical" evidence="1">
    <location>
        <begin position="84"/>
        <end position="100"/>
    </location>
</feature>
<evidence type="ECO:0000313" key="2">
    <source>
        <dbReference type="EMBL" id="QHU19221.1"/>
    </source>
</evidence>
<name>A0A6C0KPW3_9ZZZZ</name>
<keyword evidence="1" id="KW-0812">Transmembrane</keyword>
<keyword evidence="1" id="KW-1133">Transmembrane helix</keyword>